<gene>
    <name evidence="2" type="ORF">NCTC11532_00511</name>
</gene>
<dbReference type="Gene3D" id="3.30.2430.10">
    <property type="entry name" value="phosphothreonine lyase"/>
    <property type="match status" value="1"/>
</dbReference>
<evidence type="ECO:0000256" key="1">
    <source>
        <dbReference type="SAM" id="MobiDB-lite"/>
    </source>
</evidence>
<reference evidence="2 3" key="1">
    <citation type="submission" date="2018-06" db="EMBL/GenBank/DDBJ databases">
        <authorList>
            <consortium name="Pathogen Informatics"/>
            <person name="Doyle S."/>
        </authorList>
    </citation>
    <scope>NUCLEOTIDE SEQUENCE [LARGE SCALE GENOMIC DNA]</scope>
    <source>
        <strain evidence="2 3">NCTC11532</strain>
    </source>
</reference>
<keyword evidence="3" id="KW-1185">Reference proteome</keyword>
<proteinExistence type="predicted"/>
<feature type="compositionally biased region" description="Basic and acidic residues" evidence="1">
    <location>
        <begin position="228"/>
        <end position="245"/>
    </location>
</feature>
<dbReference type="RefSeq" id="WP_031562693.1">
    <property type="nucleotide sequence ID" value="NZ_CAAAIS010000002.1"/>
</dbReference>
<evidence type="ECO:0000313" key="3">
    <source>
        <dbReference type="Proteomes" id="UP000255297"/>
    </source>
</evidence>
<organism evidence="2 3">
    <name type="scientific">Legionella wadsworthii</name>
    <dbReference type="NCBI Taxonomy" id="28088"/>
    <lineage>
        <taxon>Bacteria</taxon>
        <taxon>Pseudomonadati</taxon>
        <taxon>Pseudomonadota</taxon>
        <taxon>Gammaproteobacteria</taxon>
        <taxon>Legionellales</taxon>
        <taxon>Legionellaceae</taxon>
        <taxon>Legionella</taxon>
    </lineage>
</organism>
<dbReference type="Proteomes" id="UP000255297">
    <property type="component" value="Unassembled WGS sequence"/>
</dbReference>
<name>A0A378LWA9_9GAMM</name>
<protein>
    <submittedName>
        <fullName evidence="2">Uncharacterized protein</fullName>
    </submittedName>
</protein>
<dbReference type="EMBL" id="UGPB01000001">
    <property type="protein sequence ID" value="STY28341.1"/>
    <property type="molecule type" value="Genomic_DNA"/>
</dbReference>
<dbReference type="AlphaFoldDB" id="A0A378LWA9"/>
<feature type="region of interest" description="Disordered" evidence="1">
    <location>
        <begin position="221"/>
        <end position="245"/>
    </location>
</feature>
<accession>A0A378LWA9</accession>
<sequence length="371" mass="43502">MPNPHFNPNTRIEYRDKKNYEERLSEKSGYFWHYFENKARRRELHDRYKFHVSLDPKEFADVEDQVHTILNRAIKKGTIITYKTCDVMRHHRQHKEETDPNALRQLNNPFVVYLNDDQANNLEYLSEVTQLCKEIENVLTHCTPGVHRSISDLPLTPHIVFRQAILDGDVNPVKGRAEDVPYKLALGKEAEILREQGLKSVPYKRLKDNLRDFTPVDNLASRAAPSDQARDGKRLLEPDKPWMIHDSDNEATREKKNLMMELIEKVDFLENLYKEIAILDENRNEYHEPLNEVQKNLEKFLDTNPSREDIQYHINRFDNAIAQVQKEIEAFLKPGTKSQLTKANLSALKNENINSEQDENTGVIFHHRGIE</sequence>
<evidence type="ECO:0000313" key="2">
    <source>
        <dbReference type="EMBL" id="STY28341.1"/>
    </source>
</evidence>
<dbReference type="InterPro" id="IPR038498">
    <property type="entry name" value="OspF/SpvC_sf"/>
</dbReference>